<dbReference type="STRING" id="35756.GCA_001044155_00233"/>
<dbReference type="GO" id="GO:0072344">
    <property type="term" value="P:rescue of stalled ribosome"/>
    <property type="evidence" value="ECO:0007669"/>
    <property type="project" value="UniProtKB-UniRule"/>
</dbReference>
<dbReference type="FunFam" id="3.40.50.1470:FF:000001">
    <property type="entry name" value="Peptidyl-tRNA hydrolase"/>
    <property type="match status" value="1"/>
</dbReference>
<dbReference type="GO" id="GO:0005737">
    <property type="term" value="C:cytoplasm"/>
    <property type="evidence" value="ECO:0007669"/>
    <property type="project" value="UniProtKB-SubCell"/>
</dbReference>
<dbReference type="EMBL" id="UFXQ01000001">
    <property type="protein sequence ID" value="STC70027.1"/>
    <property type="molecule type" value="Genomic_DNA"/>
</dbReference>
<evidence type="ECO:0000256" key="1">
    <source>
        <dbReference type="ARBA" id="ARBA00013260"/>
    </source>
</evidence>
<dbReference type="RefSeq" id="WP_018581345.1">
    <property type="nucleotide sequence ID" value="NZ_LDYD01000014.1"/>
</dbReference>
<feature type="active site" description="Proton acceptor" evidence="8">
    <location>
        <position position="49"/>
    </location>
</feature>
<comment type="subcellular location">
    <subcellularLocation>
        <location evidence="8">Cytoplasm</location>
    </subcellularLocation>
</comment>
<dbReference type="HAMAP" id="MF_00083">
    <property type="entry name" value="Pept_tRNA_hydro_bact"/>
    <property type="match status" value="1"/>
</dbReference>
<accession>A0A376CP81</accession>
<keyword evidence="12" id="KW-1185">Reference proteome</keyword>
<keyword evidence="8" id="KW-0963">Cytoplasm</keyword>
<evidence type="ECO:0000256" key="8">
    <source>
        <dbReference type="HAMAP-Rule" id="MF_00083"/>
    </source>
</evidence>
<dbReference type="PANTHER" id="PTHR17224">
    <property type="entry name" value="PEPTIDYL-TRNA HYDROLASE"/>
    <property type="match status" value="1"/>
</dbReference>
<evidence type="ECO:0000256" key="5">
    <source>
        <dbReference type="ARBA" id="ARBA00038063"/>
    </source>
</evidence>
<evidence type="ECO:0000256" key="7">
    <source>
        <dbReference type="ARBA" id="ARBA00050038"/>
    </source>
</evidence>
<evidence type="ECO:0000256" key="3">
    <source>
        <dbReference type="ARBA" id="ARBA00022801"/>
    </source>
</evidence>
<dbReference type="GO" id="GO:0006515">
    <property type="term" value="P:protein quality control for misfolded or incompletely synthesized proteins"/>
    <property type="evidence" value="ECO:0007669"/>
    <property type="project" value="UniProtKB-UniRule"/>
</dbReference>
<dbReference type="InterPro" id="IPR036416">
    <property type="entry name" value="Pept_tRNA_hydro_sf"/>
</dbReference>
<evidence type="ECO:0000256" key="4">
    <source>
        <dbReference type="ARBA" id="ARBA00022884"/>
    </source>
</evidence>
<feature type="binding site" evidence="8">
    <location>
        <position position="44"/>
    </location>
    <ligand>
        <name>tRNA</name>
        <dbReference type="ChEBI" id="CHEBI:17843"/>
    </ligand>
</feature>
<dbReference type="Proteomes" id="UP000254467">
    <property type="component" value="Unassembled WGS sequence"/>
</dbReference>
<dbReference type="InterPro" id="IPR001328">
    <property type="entry name" value="Pept_tRNA_hydro"/>
</dbReference>
<comment type="function">
    <text evidence="8">Catalyzes the release of premature peptidyl moieties from peptidyl-tRNA molecules trapped in stalled 50S ribosomal subunits, and thus maintains levels of free tRNAs and 50S ribosomes.</text>
</comment>
<dbReference type="Gene3D" id="3.40.50.1470">
    <property type="entry name" value="Peptidyl-tRNA hydrolase"/>
    <property type="match status" value="1"/>
</dbReference>
<comment type="subunit">
    <text evidence="8">Monomer.</text>
</comment>
<evidence type="ECO:0000313" key="11">
    <source>
        <dbReference type="EMBL" id="STC70027.1"/>
    </source>
</evidence>
<dbReference type="AlphaFoldDB" id="A0A376CP81"/>
<feature type="binding site" evidence="8">
    <location>
        <position position="91"/>
    </location>
    <ligand>
        <name>tRNA</name>
        <dbReference type="ChEBI" id="CHEBI:17843"/>
    </ligand>
</feature>
<dbReference type="SUPFAM" id="SSF53178">
    <property type="entry name" value="Peptidyl-tRNA hydrolase-like"/>
    <property type="match status" value="1"/>
</dbReference>
<comment type="similarity">
    <text evidence="5 8 10">Belongs to the PTH family.</text>
</comment>
<comment type="function">
    <text evidence="8">Hydrolyzes ribosome-free peptidyl-tRNAs (with 1 or more amino acids incorporated), which drop off the ribosome during protein synthesis, or as a result of ribosome stalling.</text>
</comment>
<organism evidence="11 12">
    <name type="scientific">Corynebacterium pilosum</name>
    <dbReference type="NCBI Taxonomy" id="35756"/>
    <lineage>
        <taxon>Bacteria</taxon>
        <taxon>Bacillati</taxon>
        <taxon>Actinomycetota</taxon>
        <taxon>Actinomycetes</taxon>
        <taxon>Mycobacteriales</taxon>
        <taxon>Corynebacteriaceae</taxon>
        <taxon>Corynebacterium</taxon>
    </lineage>
</organism>
<dbReference type="OrthoDB" id="9800507at2"/>
<dbReference type="PROSITE" id="PS01195">
    <property type="entry name" value="PEPT_TRNA_HYDROL_1"/>
    <property type="match status" value="1"/>
</dbReference>
<feature type="binding site" evidence="8">
    <location>
        <position position="137"/>
    </location>
    <ligand>
        <name>tRNA</name>
        <dbReference type="ChEBI" id="CHEBI:17843"/>
    </ligand>
</feature>
<feature type="binding site" evidence="8">
    <location>
        <position position="89"/>
    </location>
    <ligand>
        <name>tRNA</name>
        <dbReference type="ChEBI" id="CHEBI:17843"/>
    </ligand>
</feature>
<keyword evidence="4 8" id="KW-0694">RNA-binding</keyword>
<evidence type="ECO:0000256" key="6">
    <source>
        <dbReference type="ARBA" id="ARBA00048707"/>
    </source>
</evidence>
<dbReference type="Pfam" id="PF01195">
    <property type="entry name" value="Pept_tRNA_hydro"/>
    <property type="match status" value="1"/>
</dbReference>
<gene>
    <name evidence="11" type="primary">pthB</name>
    <name evidence="8" type="synonym">pth</name>
    <name evidence="11" type="ORF">NCTC11862_01833</name>
</gene>
<dbReference type="NCBIfam" id="TIGR00447">
    <property type="entry name" value="pth"/>
    <property type="match status" value="1"/>
</dbReference>
<keyword evidence="3 8" id="KW-0378">Hydrolase</keyword>
<reference evidence="11 12" key="1">
    <citation type="submission" date="2018-06" db="EMBL/GenBank/DDBJ databases">
        <authorList>
            <consortium name="Pathogen Informatics"/>
            <person name="Doyle S."/>
        </authorList>
    </citation>
    <scope>NUCLEOTIDE SEQUENCE [LARGE SCALE GENOMIC DNA]</scope>
    <source>
        <strain evidence="11 12">NCTC11862</strain>
    </source>
</reference>
<evidence type="ECO:0000256" key="2">
    <source>
        <dbReference type="ARBA" id="ARBA00022555"/>
    </source>
</evidence>
<comment type="catalytic activity">
    <reaction evidence="6 8 9">
        <text>an N-acyl-L-alpha-aminoacyl-tRNA + H2O = an N-acyl-L-amino acid + a tRNA + H(+)</text>
        <dbReference type="Rhea" id="RHEA:54448"/>
        <dbReference type="Rhea" id="RHEA-COMP:10123"/>
        <dbReference type="Rhea" id="RHEA-COMP:13883"/>
        <dbReference type="ChEBI" id="CHEBI:15377"/>
        <dbReference type="ChEBI" id="CHEBI:15378"/>
        <dbReference type="ChEBI" id="CHEBI:59874"/>
        <dbReference type="ChEBI" id="CHEBI:78442"/>
        <dbReference type="ChEBI" id="CHEBI:138191"/>
        <dbReference type="EC" id="3.1.1.29"/>
    </reaction>
</comment>
<evidence type="ECO:0000256" key="10">
    <source>
        <dbReference type="RuleBase" id="RU004320"/>
    </source>
</evidence>
<keyword evidence="2 8" id="KW-0820">tRNA-binding</keyword>
<protein>
    <recommendedName>
        <fullName evidence="7 8">Peptidyl-tRNA hydrolase</fullName>
        <shortName evidence="8">Pth</shortName>
        <ecNumber evidence="1 8">3.1.1.29</ecNumber>
    </recommendedName>
</protein>
<dbReference type="CDD" id="cd00462">
    <property type="entry name" value="PTH"/>
    <property type="match status" value="1"/>
</dbReference>
<evidence type="ECO:0000313" key="12">
    <source>
        <dbReference type="Proteomes" id="UP000254467"/>
    </source>
</evidence>
<dbReference type="EC" id="3.1.1.29" evidence="1 8"/>
<name>A0A376CP81_9CORY</name>
<sequence length="211" mass="22834">MWKNQGVFQFLKRTFTAKQSTHSPLDGVQAEWLVVGLGNPGAKYASTRHNVGYMALDELIDDESLRPVPGVKATVAVRDEVVLTTATTFMNNSGEGVEPVARALGIEPDHIIVIHDELDLPPGKVRLKLGGNENGHNGLKSITEHLGTRDYVRVRIGIGRPDAGQPIPEWVLSPVDGGPEFDQQIALAAEAVTLIVEEGLAKAQNKVHSRP</sequence>
<dbReference type="PANTHER" id="PTHR17224:SF1">
    <property type="entry name" value="PEPTIDYL-TRNA HYDROLASE"/>
    <property type="match status" value="1"/>
</dbReference>
<evidence type="ECO:0000256" key="9">
    <source>
        <dbReference type="RuleBase" id="RU000673"/>
    </source>
</evidence>
<dbReference type="GO" id="GO:0000049">
    <property type="term" value="F:tRNA binding"/>
    <property type="evidence" value="ECO:0007669"/>
    <property type="project" value="UniProtKB-UniRule"/>
</dbReference>
<feature type="site" description="Stabilizes the basic form of H active site to accept a proton" evidence="8">
    <location>
        <position position="116"/>
    </location>
</feature>
<dbReference type="GO" id="GO:0004045">
    <property type="term" value="F:peptidyl-tRNA hydrolase activity"/>
    <property type="evidence" value="ECO:0007669"/>
    <property type="project" value="UniProtKB-UniRule"/>
</dbReference>
<feature type="site" description="Discriminates between blocked and unblocked aminoacyl-tRNA" evidence="8">
    <location>
        <position position="39"/>
    </location>
</feature>
<dbReference type="InterPro" id="IPR018171">
    <property type="entry name" value="Pept_tRNA_hydro_CS"/>
</dbReference>
<proteinExistence type="inferred from homology"/>